<organism evidence="2 3">
    <name type="scientific">Streptoalloteichus hindustanus</name>
    <dbReference type="NCBI Taxonomy" id="2017"/>
    <lineage>
        <taxon>Bacteria</taxon>
        <taxon>Bacillati</taxon>
        <taxon>Actinomycetota</taxon>
        <taxon>Actinomycetes</taxon>
        <taxon>Pseudonocardiales</taxon>
        <taxon>Pseudonocardiaceae</taxon>
        <taxon>Streptoalloteichus</taxon>
    </lineage>
</organism>
<dbReference type="STRING" id="2017.SAMN05444320_10747"/>
<name>A0A1M5I0J8_STRHI</name>
<dbReference type="InterPro" id="IPR039422">
    <property type="entry name" value="MarR/SlyA-like"/>
</dbReference>
<proteinExistence type="predicted"/>
<dbReference type="Pfam" id="PF01047">
    <property type="entry name" value="MarR"/>
    <property type="match status" value="1"/>
</dbReference>
<feature type="domain" description="HTH marR-type" evidence="1">
    <location>
        <begin position="14"/>
        <end position="151"/>
    </location>
</feature>
<dbReference type="PANTHER" id="PTHR33164:SF57">
    <property type="entry name" value="MARR-FAMILY TRANSCRIPTIONAL REGULATOR"/>
    <property type="match status" value="1"/>
</dbReference>
<evidence type="ECO:0000313" key="2">
    <source>
        <dbReference type="EMBL" id="SHG21834.1"/>
    </source>
</evidence>
<dbReference type="GO" id="GO:0003700">
    <property type="term" value="F:DNA-binding transcription factor activity"/>
    <property type="evidence" value="ECO:0007669"/>
    <property type="project" value="InterPro"/>
</dbReference>
<dbReference type="InterPro" id="IPR000835">
    <property type="entry name" value="HTH_MarR-typ"/>
</dbReference>
<keyword evidence="3" id="KW-1185">Reference proteome</keyword>
<dbReference type="Proteomes" id="UP000184501">
    <property type="component" value="Unassembled WGS sequence"/>
</dbReference>
<dbReference type="InterPro" id="IPR036388">
    <property type="entry name" value="WH-like_DNA-bd_sf"/>
</dbReference>
<dbReference type="Gene3D" id="1.10.10.10">
    <property type="entry name" value="Winged helix-like DNA-binding domain superfamily/Winged helix DNA-binding domain"/>
    <property type="match status" value="1"/>
</dbReference>
<dbReference type="AlphaFoldDB" id="A0A1M5I0J8"/>
<dbReference type="PRINTS" id="PR00598">
    <property type="entry name" value="HTHMARR"/>
</dbReference>
<dbReference type="PANTHER" id="PTHR33164">
    <property type="entry name" value="TRANSCRIPTIONAL REGULATOR, MARR FAMILY"/>
    <property type="match status" value="1"/>
</dbReference>
<dbReference type="GO" id="GO:0006950">
    <property type="term" value="P:response to stress"/>
    <property type="evidence" value="ECO:0007669"/>
    <property type="project" value="TreeGrafter"/>
</dbReference>
<protein>
    <submittedName>
        <fullName evidence="2">Transcriptional regulator, MarR family</fullName>
    </submittedName>
</protein>
<dbReference type="SUPFAM" id="SSF46785">
    <property type="entry name" value="Winged helix' DNA-binding domain"/>
    <property type="match status" value="1"/>
</dbReference>
<dbReference type="InterPro" id="IPR036390">
    <property type="entry name" value="WH_DNA-bd_sf"/>
</dbReference>
<dbReference type="SMART" id="SM00347">
    <property type="entry name" value="HTH_MARR"/>
    <property type="match status" value="1"/>
</dbReference>
<accession>A0A1M5I0J8</accession>
<evidence type="ECO:0000259" key="1">
    <source>
        <dbReference type="PROSITE" id="PS50995"/>
    </source>
</evidence>
<dbReference type="RefSeq" id="WP_327083472.1">
    <property type="nucleotide sequence ID" value="NZ_FQVN01000007.1"/>
</dbReference>
<dbReference type="EMBL" id="FQVN01000007">
    <property type="protein sequence ID" value="SHG21834.1"/>
    <property type="molecule type" value="Genomic_DNA"/>
</dbReference>
<reference evidence="2 3" key="1">
    <citation type="submission" date="2016-11" db="EMBL/GenBank/DDBJ databases">
        <authorList>
            <person name="Jaros S."/>
            <person name="Januszkiewicz K."/>
            <person name="Wedrychowicz H."/>
        </authorList>
    </citation>
    <scope>NUCLEOTIDE SEQUENCE [LARGE SCALE GENOMIC DNA]</scope>
    <source>
        <strain evidence="2 3">DSM 44523</strain>
    </source>
</reference>
<gene>
    <name evidence="2" type="ORF">SAMN05444320_10747</name>
</gene>
<dbReference type="PROSITE" id="PS50995">
    <property type="entry name" value="HTH_MARR_2"/>
    <property type="match status" value="1"/>
</dbReference>
<sequence length="166" mass="18235">MSEMGNSADGESAVSRVLPRLMQLGTVLNRSQVTERAMDRVGIPLDRPAITVLVTLRVAGQPLRVGEIAARMQVVGPHVTRHLHELERRGLVRRVTDPHDKRARLIELTSDGGAAAGRYLETVVGWFTGALADWPDEDRQTFGRLLTRFVDDLTAHLGAVDDEPAP</sequence>
<evidence type="ECO:0000313" key="3">
    <source>
        <dbReference type="Proteomes" id="UP000184501"/>
    </source>
</evidence>